<dbReference type="SUPFAM" id="SSF55874">
    <property type="entry name" value="ATPase domain of HSP90 chaperone/DNA topoisomerase II/histidine kinase"/>
    <property type="match status" value="1"/>
</dbReference>
<dbReference type="InterPro" id="IPR036890">
    <property type="entry name" value="HATPase_C_sf"/>
</dbReference>
<feature type="domain" description="Signal transduction histidine kinase internal region" evidence="3">
    <location>
        <begin position="843"/>
        <end position="922"/>
    </location>
</feature>
<feature type="chain" id="PRO_5011763782" evidence="2">
    <location>
        <begin position="23"/>
        <end position="1050"/>
    </location>
</feature>
<dbReference type="AlphaFoldDB" id="A0A1G6TFZ1"/>
<sequence length="1050" mass="120007">MYPRYLFILVLYCLLAFSPAGGQDLVIPKITARPPVNYIFNNLDNTNGLVNDRVTSIAQDKRGFIWIGTEKGLQRYDGVRFANTVDTGASVNAPLYVNIMAIDDDRNRVLYTAITQTKQWSYLANKTTVVSAADDWKKGVSENFTDQKGHQLQLQFYTKQKTTDNENTVQGIALIKAPGDQEPLFANFIQDRIHNETWALVADKCFFLFDHKRKKVYDSQYDPVGNTLKPFAGNHLFIPDGKYPLRAFRDWKLDTHGNIWIVSYSHFIFRYNLYARQLYRYDLKDIIKKCGGKVMPYISANNYLDDHQGNLWIATSYGGVLQYRFGDSSFALVTHWPGHHLSLQYNYDIFSLFQDREENIWIGSDKGISVFNPNRQYFTPLSNFSSQPQAAPETELTTAFRAKNGDLYTGNWGNGINIYDTLFHLKKKIFFNDIYAKNQVWCFLQDDEGNIWAGGQYGFLHIINPVTLSVRTLNPPEFEGKTIRTMVQDGNGNIAFGLHSGKVVVWHKQQRQFLPYRNERQPRSLTLRSVLALFVGPSGLCLVGTEDGLREFDIQKQCFEDTVYRLVPSNATFCNSIAPYNGDTVLVAMRYGGLYFFNTKLKTYTPLRARVANAPATAFAARTDNKRNIWFTSDYQLYKYAPAQNALSVFYPKIGVLNSAFSGELITTPSGEWITWTTTELVVFDPGKLPVDVAAQVTITGLKIFDRQVPVDSLLFAKKPVVFSYKENFITIEFSNLKFLSVTPTTYVYRLSGVDKNWVSAGEHAQASYTNLNPGTYRFEVRAGMGGNSTFIDIVINGPFWGTTWFKVLCFALLAVIGFVLVKWRINAIRREAHIKEQMAHSKVMALRAQMNPHFIFNCLNSIRLYAAKNDSQSATMYLTKFSRLIRLVLENSKNERVTLKQEMETIQLYIEMEIMRFKDKLQYEISIDPHIEQEYIELPPMMIQPFVENAIWHGLMHKEEGGMLYIMIRQSDDDFLTITIRDNGIGRIKATLLKSKSATTHKSYGMHITHERLEALNQKYGTHASVAIHDLYEDHIAAGTEVTITLPVT</sequence>
<dbReference type="PANTHER" id="PTHR34220">
    <property type="entry name" value="SENSOR HISTIDINE KINASE YPDA"/>
    <property type="match status" value="1"/>
</dbReference>
<evidence type="ECO:0000256" key="1">
    <source>
        <dbReference type="SAM" id="Phobius"/>
    </source>
</evidence>
<organism evidence="5 6">
    <name type="scientific">Niabella drilacis (strain DSM 25811 / CCM 8410 / CCUG 62505 / LMG 26954 / E90)</name>
    <dbReference type="NCBI Taxonomy" id="1285928"/>
    <lineage>
        <taxon>Bacteria</taxon>
        <taxon>Pseudomonadati</taxon>
        <taxon>Bacteroidota</taxon>
        <taxon>Chitinophagia</taxon>
        <taxon>Chitinophagales</taxon>
        <taxon>Chitinophagaceae</taxon>
        <taxon>Niabella</taxon>
    </lineage>
</organism>
<feature type="transmembrane region" description="Helical" evidence="1">
    <location>
        <begin position="800"/>
        <end position="822"/>
    </location>
</feature>
<dbReference type="InterPro" id="IPR011123">
    <property type="entry name" value="Y_Y_Y"/>
</dbReference>
<dbReference type="PANTHER" id="PTHR34220:SF7">
    <property type="entry name" value="SENSOR HISTIDINE KINASE YPDA"/>
    <property type="match status" value="1"/>
</dbReference>
<evidence type="ECO:0000313" key="6">
    <source>
        <dbReference type="Proteomes" id="UP000198757"/>
    </source>
</evidence>
<accession>A0A1G6TFZ1</accession>
<dbReference type="InterPro" id="IPR010559">
    <property type="entry name" value="Sig_transdc_His_kin_internal"/>
</dbReference>
<dbReference type="Proteomes" id="UP000198757">
    <property type="component" value="Unassembled WGS sequence"/>
</dbReference>
<dbReference type="GO" id="GO:0000155">
    <property type="term" value="F:phosphorelay sensor kinase activity"/>
    <property type="evidence" value="ECO:0007669"/>
    <property type="project" value="InterPro"/>
</dbReference>
<dbReference type="InterPro" id="IPR015943">
    <property type="entry name" value="WD40/YVTN_repeat-like_dom_sf"/>
</dbReference>
<dbReference type="Pfam" id="PF06580">
    <property type="entry name" value="His_kinase"/>
    <property type="match status" value="1"/>
</dbReference>
<dbReference type="InterPro" id="IPR050640">
    <property type="entry name" value="Bact_2-comp_sensor_kinase"/>
</dbReference>
<dbReference type="InterPro" id="IPR011110">
    <property type="entry name" value="Reg_prop"/>
</dbReference>
<evidence type="ECO:0000313" key="5">
    <source>
        <dbReference type="EMBL" id="SDD27764.1"/>
    </source>
</evidence>
<dbReference type="Gene3D" id="2.60.40.10">
    <property type="entry name" value="Immunoglobulins"/>
    <property type="match status" value="1"/>
</dbReference>
<keyword evidence="1" id="KW-1133">Transmembrane helix</keyword>
<dbReference type="InterPro" id="IPR011047">
    <property type="entry name" value="Quinoprotein_ADH-like_sf"/>
</dbReference>
<name>A0A1G6TFZ1_NIADE</name>
<proteinExistence type="predicted"/>
<gene>
    <name evidence="5" type="ORF">SAMN04487894_107196</name>
</gene>
<dbReference type="STRING" id="1285928.SAMN04487894_107196"/>
<dbReference type="SUPFAM" id="SSF50998">
    <property type="entry name" value="Quinoprotein alcohol dehydrogenase-like"/>
    <property type="match status" value="1"/>
</dbReference>
<reference evidence="6" key="1">
    <citation type="submission" date="2016-10" db="EMBL/GenBank/DDBJ databases">
        <authorList>
            <person name="Varghese N."/>
            <person name="Submissions S."/>
        </authorList>
    </citation>
    <scope>NUCLEOTIDE SEQUENCE [LARGE SCALE GENOMIC DNA]</scope>
    <source>
        <strain evidence="6">DSM 25811 / CCM 8410 / LMG 26954 / E90</strain>
    </source>
</reference>
<keyword evidence="2" id="KW-0732">Signal</keyword>
<dbReference type="Gene3D" id="2.130.10.10">
    <property type="entry name" value="YVTN repeat-like/Quinoprotein amine dehydrogenase"/>
    <property type="match status" value="3"/>
</dbReference>
<dbReference type="Pfam" id="PF07494">
    <property type="entry name" value="Reg_prop"/>
    <property type="match status" value="2"/>
</dbReference>
<evidence type="ECO:0000259" key="3">
    <source>
        <dbReference type="Pfam" id="PF06580"/>
    </source>
</evidence>
<dbReference type="InterPro" id="IPR013783">
    <property type="entry name" value="Ig-like_fold"/>
</dbReference>
<dbReference type="OrthoDB" id="9809670at2"/>
<keyword evidence="6" id="KW-1185">Reference proteome</keyword>
<feature type="signal peptide" evidence="2">
    <location>
        <begin position="1"/>
        <end position="22"/>
    </location>
</feature>
<dbReference type="CDD" id="cd02795">
    <property type="entry name" value="CBM6-CBM35-CBM36_like"/>
    <property type="match status" value="1"/>
</dbReference>
<dbReference type="Gene3D" id="3.30.565.10">
    <property type="entry name" value="Histidine kinase-like ATPase, C-terminal domain"/>
    <property type="match status" value="1"/>
</dbReference>
<keyword evidence="1" id="KW-0812">Transmembrane</keyword>
<keyword evidence="1" id="KW-0472">Membrane</keyword>
<feature type="domain" description="Two component regulator three Y" evidence="4">
    <location>
        <begin position="746"/>
        <end position="788"/>
    </location>
</feature>
<dbReference type="SUPFAM" id="SSF63829">
    <property type="entry name" value="Calcium-dependent phosphotriesterase"/>
    <property type="match status" value="1"/>
</dbReference>
<protein>
    <submittedName>
        <fullName evidence="5">Two component regulator propeller</fullName>
    </submittedName>
</protein>
<dbReference type="Pfam" id="PF07495">
    <property type="entry name" value="Y_Y_Y"/>
    <property type="match status" value="1"/>
</dbReference>
<evidence type="ECO:0000259" key="4">
    <source>
        <dbReference type="Pfam" id="PF07495"/>
    </source>
</evidence>
<dbReference type="GO" id="GO:0016020">
    <property type="term" value="C:membrane"/>
    <property type="evidence" value="ECO:0007669"/>
    <property type="project" value="InterPro"/>
</dbReference>
<evidence type="ECO:0000256" key="2">
    <source>
        <dbReference type="SAM" id="SignalP"/>
    </source>
</evidence>
<dbReference type="EMBL" id="FMZO01000007">
    <property type="protein sequence ID" value="SDD27764.1"/>
    <property type="molecule type" value="Genomic_DNA"/>
</dbReference>